<proteinExistence type="predicted"/>
<organism evidence="1">
    <name type="scientific">Daucus carota subsp. sativus</name>
    <name type="common">Carrot</name>
    <dbReference type="NCBI Taxonomy" id="79200"/>
    <lineage>
        <taxon>Eukaryota</taxon>
        <taxon>Viridiplantae</taxon>
        <taxon>Streptophyta</taxon>
        <taxon>Embryophyta</taxon>
        <taxon>Tracheophyta</taxon>
        <taxon>Spermatophyta</taxon>
        <taxon>Magnoliopsida</taxon>
        <taxon>eudicotyledons</taxon>
        <taxon>Gunneridae</taxon>
        <taxon>Pentapetalae</taxon>
        <taxon>asterids</taxon>
        <taxon>campanulids</taxon>
        <taxon>Apiales</taxon>
        <taxon>Apiaceae</taxon>
        <taxon>Apioideae</taxon>
        <taxon>Scandiceae</taxon>
        <taxon>Daucinae</taxon>
        <taxon>Daucus</taxon>
        <taxon>Daucus sect. Daucus</taxon>
    </lineage>
</organism>
<sequence length="215" mass="24426">MEGTHGVENESGVSNFIPILIGDQQICSEMNTIQHKLVTSLQLNESQLLDASSSSPCDVSILRQKYFSQFILDVAWLLKGSALGNEQQFLSSSQIQRFNGLLEFLIDNQSVVILERVSYYVKIMVNNSLISGVNDADIKLCKKNICHANARLTRKFQGKVNYAVPVLNYVSQGDYLEASSKIDLFTYVPVTNQVRKFRLQFHMRPFCPIIRYHLK</sequence>
<dbReference type="AlphaFoldDB" id="A0A161ZHA7"/>
<dbReference type="EMBL" id="LNRQ01000007">
    <property type="protein sequence ID" value="KZM86142.1"/>
    <property type="molecule type" value="Genomic_DNA"/>
</dbReference>
<protein>
    <submittedName>
        <fullName evidence="1">Uncharacterized protein</fullName>
    </submittedName>
</protein>
<dbReference type="Gramene" id="KZM86142">
    <property type="protein sequence ID" value="KZM86142"/>
    <property type="gene ID" value="DCAR_023276"/>
</dbReference>
<evidence type="ECO:0000313" key="1">
    <source>
        <dbReference type="EMBL" id="KZM86142.1"/>
    </source>
</evidence>
<reference evidence="1" key="1">
    <citation type="journal article" date="2016" name="Nat. Genet.">
        <title>A high-quality carrot genome assembly provides new insights into carotenoid accumulation and asterid genome evolution.</title>
        <authorList>
            <person name="Iorizzo M."/>
            <person name="Ellison S."/>
            <person name="Senalik D."/>
            <person name="Zeng P."/>
            <person name="Satapoomin P."/>
            <person name="Huang J."/>
            <person name="Bowman M."/>
            <person name="Iovene M."/>
            <person name="Sanseverino W."/>
            <person name="Cavagnaro P."/>
            <person name="Yildiz M."/>
            <person name="Macko-Podgorni A."/>
            <person name="Moranska E."/>
            <person name="Grzebelus E."/>
            <person name="Grzebelus D."/>
            <person name="Ashrafi H."/>
            <person name="Zheng Z."/>
            <person name="Cheng S."/>
            <person name="Spooner D."/>
            <person name="Van Deynze A."/>
            <person name="Simon P."/>
        </authorList>
    </citation>
    <scope>NUCLEOTIDE SEQUENCE [LARGE SCALE GENOMIC DNA]</scope>
    <source>
        <tissue evidence="1">Leaf</tissue>
    </source>
</reference>
<dbReference type="Pfam" id="PF26102">
    <property type="entry name" value="Ig_SPL7"/>
    <property type="match status" value="1"/>
</dbReference>
<name>A0A161ZHA7_DAUCS</name>
<accession>A0A161ZHA7</accession>
<gene>
    <name evidence="1" type="ORF">DCAR_023276</name>
</gene>
<dbReference type="STRING" id="79200.A0A161ZHA7"/>
<comment type="caution">
    <text evidence="1">The sequence shown here is derived from an EMBL/GenBank/DDBJ whole genome shotgun (WGS) entry which is preliminary data.</text>
</comment>
<dbReference type="OMA" id="NICHANA"/>